<evidence type="ECO:0000256" key="1">
    <source>
        <dbReference type="ARBA" id="ARBA00004123"/>
    </source>
</evidence>
<gene>
    <name evidence="5" type="ORF">AYI70_g5633</name>
</gene>
<dbReference type="PROSITE" id="PS50304">
    <property type="entry name" value="TUDOR"/>
    <property type="match status" value="1"/>
</dbReference>
<dbReference type="InterPro" id="IPR002999">
    <property type="entry name" value="Tudor"/>
</dbReference>
<keyword evidence="2" id="KW-0539">Nucleus</keyword>
<feature type="region of interest" description="Disordered" evidence="3">
    <location>
        <begin position="51"/>
        <end position="100"/>
    </location>
</feature>
<evidence type="ECO:0000256" key="3">
    <source>
        <dbReference type="SAM" id="MobiDB-lite"/>
    </source>
</evidence>
<evidence type="ECO:0000313" key="5">
    <source>
        <dbReference type="EMBL" id="OMJ17978.1"/>
    </source>
</evidence>
<comment type="caution">
    <text evidence="5">The sequence shown here is derived from an EMBL/GenBank/DDBJ whole genome shotgun (WGS) entry which is preliminary data.</text>
</comment>
<evidence type="ECO:0000256" key="2">
    <source>
        <dbReference type="ARBA" id="ARBA00023242"/>
    </source>
</evidence>
<dbReference type="EMBL" id="LSSN01001878">
    <property type="protein sequence ID" value="OMJ17978.1"/>
    <property type="molecule type" value="Genomic_DNA"/>
</dbReference>
<feature type="compositionally biased region" description="Basic and acidic residues" evidence="3">
    <location>
        <begin position="175"/>
        <end position="186"/>
    </location>
</feature>
<dbReference type="SMART" id="SM00333">
    <property type="entry name" value="TUDOR"/>
    <property type="match status" value="1"/>
</dbReference>
<dbReference type="Pfam" id="PF00567">
    <property type="entry name" value="TUDOR"/>
    <property type="match status" value="1"/>
</dbReference>
<organism evidence="5 6">
    <name type="scientific">Smittium culicis</name>
    <dbReference type="NCBI Taxonomy" id="133412"/>
    <lineage>
        <taxon>Eukaryota</taxon>
        <taxon>Fungi</taxon>
        <taxon>Fungi incertae sedis</taxon>
        <taxon>Zoopagomycota</taxon>
        <taxon>Kickxellomycotina</taxon>
        <taxon>Harpellomycetes</taxon>
        <taxon>Harpellales</taxon>
        <taxon>Legeriomycetaceae</taxon>
        <taxon>Smittium</taxon>
    </lineage>
</organism>
<dbReference type="STRING" id="133412.A0A1R1XTP8"/>
<evidence type="ECO:0000259" key="4">
    <source>
        <dbReference type="PROSITE" id="PS50304"/>
    </source>
</evidence>
<dbReference type="PANTHER" id="PTHR13681:SF26">
    <property type="entry name" value="SURVIVAL OF MOTOR NEURON-RELATED-SPLICING FACTOR 30"/>
    <property type="match status" value="1"/>
</dbReference>
<feature type="domain" description="Tudor" evidence="4">
    <location>
        <begin position="109"/>
        <end position="168"/>
    </location>
</feature>
<protein>
    <submittedName>
        <fullName evidence="5">Survival of motor neuron-related-splicing factor 30</fullName>
    </submittedName>
</protein>
<sequence>MDSSEISLYKSQLLEIDLALKADPENTDLLGLKKEIQDLLDLTSSLVENEMVNRSGSNTPNTLVKNVEDSNQASSAGSSPKSSNSFDKINNSHTPTSHIYSNNTLSATKWKIGDDCAAKYSADNKFYPAKIVEITSGNSFKVTFVGYGNSELVNIDSIRSLSSLKPKTNKYSKATPEKRSVSESKGQEVPTDNLAPGQRPMKKKKSGSKNETVEAQKSWLAFTKSNKKKKVAPINSSSIFKSPETIEGRVGVIGSGRTMTQFSERIKYR</sequence>
<dbReference type="GO" id="GO:0005634">
    <property type="term" value="C:nucleus"/>
    <property type="evidence" value="ECO:0007669"/>
    <property type="project" value="UniProtKB-SubCell"/>
</dbReference>
<evidence type="ECO:0000313" key="6">
    <source>
        <dbReference type="Proteomes" id="UP000187283"/>
    </source>
</evidence>
<dbReference type="CDD" id="cd21182">
    <property type="entry name" value="Tudor_SMN_SPF30-like"/>
    <property type="match status" value="1"/>
</dbReference>
<dbReference type="Gene3D" id="2.30.30.140">
    <property type="match status" value="1"/>
</dbReference>
<name>A0A1R1XTP8_9FUNG</name>
<reference evidence="5 6" key="1">
    <citation type="submission" date="2017-01" db="EMBL/GenBank/DDBJ databases">
        <authorList>
            <person name="Mah S.A."/>
            <person name="Swanson W.J."/>
            <person name="Moy G.W."/>
            <person name="Vacquier V.D."/>
        </authorList>
    </citation>
    <scope>NUCLEOTIDE SEQUENCE [LARGE SCALE GENOMIC DNA]</scope>
    <source>
        <strain evidence="5 6">GSMNP</strain>
    </source>
</reference>
<dbReference type="SUPFAM" id="SSF63748">
    <property type="entry name" value="Tudor/PWWP/MBT"/>
    <property type="match status" value="1"/>
</dbReference>
<dbReference type="AlphaFoldDB" id="A0A1R1XTP8"/>
<feature type="compositionally biased region" description="Polar residues" evidence="3">
    <location>
        <begin position="51"/>
        <end position="64"/>
    </location>
</feature>
<dbReference type="PANTHER" id="PTHR13681">
    <property type="entry name" value="SURVIVAL OF MOTOR NEURON-RELATED-SPLICING FACTOR 30-RELATED"/>
    <property type="match status" value="1"/>
</dbReference>
<feature type="compositionally biased region" description="Polar residues" evidence="3">
    <location>
        <begin position="86"/>
        <end position="100"/>
    </location>
</feature>
<keyword evidence="6" id="KW-1185">Reference proteome</keyword>
<comment type="subcellular location">
    <subcellularLocation>
        <location evidence="1">Nucleus</location>
    </subcellularLocation>
</comment>
<dbReference type="Proteomes" id="UP000187283">
    <property type="component" value="Unassembled WGS sequence"/>
</dbReference>
<feature type="region of interest" description="Disordered" evidence="3">
    <location>
        <begin position="166"/>
        <end position="213"/>
    </location>
</feature>
<feature type="compositionally biased region" description="Low complexity" evidence="3">
    <location>
        <begin position="70"/>
        <end position="85"/>
    </location>
</feature>
<dbReference type="OrthoDB" id="79171at2759"/>
<proteinExistence type="predicted"/>
<accession>A0A1R1XTP8</accession>